<dbReference type="InterPro" id="IPR036259">
    <property type="entry name" value="MFS_trans_sf"/>
</dbReference>
<evidence type="ECO:0000313" key="8">
    <source>
        <dbReference type="Proteomes" id="UP001204015"/>
    </source>
</evidence>
<reference evidence="7 8" key="1">
    <citation type="submission" date="2022-06" db="EMBL/GenBank/DDBJ databases">
        <title>A taxonomic note on the genus Prevotella: Description of four novel genera and emended description of the genera Hallella and Xylanibacter.</title>
        <authorList>
            <person name="Hitch T.C.A."/>
        </authorList>
    </citation>
    <scope>NUCLEOTIDE SEQUENCE [LARGE SCALE GENOMIC DNA]</scope>
    <source>
        <strain evidence="7 8">DSM 100619</strain>
    </source>
</reference>
<feature type="transmembrane region" description="Helical" evidence="6">
    <location>
        <begin position="377"/>
        <end position="397"/>
    </location>
</feature>
<feature type="transmembrane region" description="Helical" evidence="6">
    <location>
        <begin position="82"/>
        <end position="107"/>
    </location>
</feature>
<feature type="transmembrane region" description="Helical" evidence="6">
    <location>
        <begin position="181"/>
        <end position="205"/>
    </location>
</feature>
<name>A0ABT1BVK8_9BACT</name>
<dbReference type="InterPro" id="IPR004752">
    <property type="entry name" value="AmpG_permease/AT-1"/>
</dbReference>
<keyword evidence="5 6" id="KW-0472">Membrane</keyword>
<evidence type="ECO:0000313" key="7">
    <source>
        <dbReference type="EMBL" id="MCO6024994.1"/>
    </source>
</evidence>
<comment type="caution">
    <text evidence="7">The sequence shown here is derived from an EMBL/GenBank/DDBJ whole genome shotgun (WGS) entry which is preliminary data.</text>
</comment>
<feature type="transmembrane region" description="Helical" evidence="6">
    <location>
        <begin position="113"/>
        <end position="134"/>
    </location>
</feature>
<dbReference type="PANTHER" id="PTHR12778">
    <property type="entry name" value="SOLUTE CARRIER FAMILY 33 ACETYL-COA TRANSPORTER -RELATED"/>
    <property type="match status" value="1"/>
</dbReference>
<organism evidence="7 8">
    <name type="scientific">Segatella cerevisiae</name>
    <dbReference type="NCBI Taxonomy" id="2053716"/>
    <lineage>
        <taxon>Bacteria</taxon>
        <taxon>Pseudomonadati</taxon>
        <taxon>Bacteroidota</taxon>
        <taxon>Bacteroidia</taxon>
        <taxon>Bacteroidales</taxon>
        <taxon>Prevotellaceae</taxon>
        <taxon>Segatella</taxon>
    </lineage>
</organism>
<sequence>MKDQIRNLAAKHNSARPWTWVPSLYFAEGLPYVTVMTISIILYKQLGLSNAWITFYTSWLYLPWVIKPFWRPLIELAKTKRWWIEAMELLIGASFGGVAFTIPTAFWLQGSLFFFWVMAFSSATHTAAADDFYMQGLDEHGQVCFSGIRSTFYRIATIFGQGVLVMIAGNLQVIFRNDIQYSWSLLFYGVMGLFLMLWIWHNYVLPHPEEERSSKVSLSGIGKGLKKTFVTFFTKYSLGQVISGLFFILLYCVPQGFMFKVSALFLIDAPHNGGLGLSPQEYGLVQGTVGVIGLTLGGLLGGYCAGRDGLKKWLWPMVFAATLPNLLYVYLSYALPSSFTVINVCVFFDQLGYGFGFTAYLLYMIYYSRGQLKSSHYTLCSALMALSLMIPGLFAGACQELVGYRHFFIIIVFSSLLLFIVSAFIKLDPEFGKKREEEKEQEEE</sequence>
<feature type="transmembrane region" description="Helical" evidence="6">
    <location>
        <begin position="245"/>
        <end position="267"/>
    </location>
</feature>
<evidence type="ECO:0000256" key="2">
    <source>
        <dbReference type="ARBA" id="ARBA00022448"/>
    </source>
</evidence>
<dbReference type="Pfam" id="PF07690">
    <property type="entry name" value="MFS_1"/>
    <property type="match status" value="1"/>
</dbReference>
<evidence type="ECO:0000256" key="4">
    <source>
        <dbReference type="ARBA" id="ARBA00022989"/>
    </source>
</evidence>
<dbReference type="Gene3D" id="1.20.1250.20">
    <property type="entry name" value="MFS general substrate transporter like domains"/>
    <property type="match status" value="2"/>
</dbReference>
<feature type="transmembrane region" description="Helical" evidence="6">
    <location>
        <begin position="403"/>
        <end position="425"/>
    </location>
</feature>
<keyword evidence="4 6" id="KW-1133">Transmembrane helix</keyword>
<gene>
    <name evidence="7" type="ORF">NG821_03895</name>
</gene>
<dbReference type="InterPro" id="IPR011701">
    <property type="entry name" value="MFS"/>
</dbReference>
<proteinExistence type="predicted"/>
<keyword evidence="2" id="KW-0813">Transport</keyword>
<accession>A0ABT1BVK8</accession>
<dbReference type="PANTHER" id="PTHR12778:SF10">
    <property type="entry name" value="MAJOR FACILITATOR SUPERFAMILY DOMAIN-CONTAINING PROTEIN 3"/>
    <property type="match status" value="1"/>
</dbReference>
<feature type="transmembrane region" description="Helical" evidence="6">
    <location>
        <begin position="20"/>
        <end position="43"/>
    </location>
</feature>
<keyword evidence="3 6" id="KW-0812">Transmembrane</keyword>
<evidence type="ECO:0000256" key="6">
    <source>
        <dbReference type="SAM" id="Phobius"/>
    </source>
</evidence>
<evidence type="ECO:0000256" key="1">
    <source>
        <dbReference type="ARBA" id="ARBA00004141"/>
    </source>
</evidence>
<dbReference type="RefSeq" id="WP_252760353.1">
    <property type="nucleotide sequence ID" value="NZ_JAMXLY010000009.1"/>
</dbReference>
<protein>
    <submittedName>
        <fullName evidence="7">MFS transporter</fullName>
    </submittedName>
</protein>
<dbReference type="Proteomes" id="UP001204015">
    <property type="component" value="Unassembled WGS sequence"/>
</dbReference>
<dbReference type="EMBL" id="JAMXLY010000009">
    <property type="protein sequence ID" value="MCO6024994.1"/>
    <property type="molecule type" value="Genomic_DNA"/>
</dbReference>
<dbReference type="SUPFAM" id="SSF103473">
    <property type="entry name" value="MFS general substrate transporter"/>
    <property type="match status" value="1"/>
</dbReference>
<evidence type="ECO:0000256" key="3">
    <source>
        <dbReference type="ARBA" id="ARBA00022692"/>
    </source>
</evidence>
<feature type="transmembrane region" description="Helical" evidence="6">
    <location>
        <begin position="313"/>
        <end position="335"/>
    </location>
</feature>
<feature type="transmembrane region" description="Helical" evidence="6">
    <location>
        <begin position="341"/>
        <end position="365"/>
    </location>
</feature>
<keyword evidence="8" id="KW-1185">Reference proteome</keyword>
<evidence type="ECO:0000256" key="5">
    <source>
        <dbReference type="ARBA" id="ARBA00023136"/>
    </source>
</evidence>
<feature type="transmembrane region" description="Helical" evidence="6">
    <location>
        <begin position="287"/>
        <end position="306"/>
    </location>
</feature>
<comment type="subcellular location">
    <subcellularLocation>
        <location evidence="1">Membrane</location>
        <topology evidence="1">Multi-pass membrane protein</topology>
    </subcellularLocation>
</comment>
<feature type="transmembrane region" description="Helical" evidence="6">
    <location>
        <begin position="49"/>
        <end position="70"/>
    </location>
</feature>
<feature type="transmembrane region" description="Helical" evidence="6">
    <location>
        <begin position="155"/>
        <end position="175"/>
    </location>
</feature>